<evidence type="ECO:0000313" key="3">
    <source>
        <dbReference type="Proteomes" id="UP001465755"/>
    </source>
</evidence>
<dbReference type="EMBL" id="JALJOQ010000012">
    <property type="protein sequence ID" value="KAK9811004.1"/>
    <property type="molecule type" value="Genomic_DNA"/>
</dbReference>
<reference evidence="2 3" key="1">
    <citation type="journal article" date="2024" name="Nat. Commun.">
        <title>Phylogenomics reveals the evolutionary origins of lichenization in chlorophyte algae.</title>
        <authorList>
            <person name="Puginier C."/>
            <person name="Libourel C."/>
            <person name="Otte J."/>
            <person name="Skaloud P."/>
            <person name="Haon M."/>
            <person name="Grisel S."/>
            <person name="Petersen M."/>
            <person name="Berrin J.G."/>
            <person name="Delaux P.M."/>
            <person name="Dal Grande F."/>
            <person name="Keller J."/>
        </authorList>
    </citation>
    <scope>NUCLEOTIDE SEQUENCE [LARGE SCALE GENOMIC DNA]</scope>
    <source>
        <strain evidence="2 3">SAG 2036</strain>
    </source>
</reference>
<dbReference type="GO" id="GO:0051010">
    <property type="term" value="F:microtubule plus-end binding"/>
    <property type="evidence" value="ECO:0007669"/>
    <property type="project" value="InterPro"/>
</dbReference>
<dbReference type="SUPFAM" id="SSF48371">
    <property type="entry name" value="ARM repeat"/>
    <property type="match status" value="1"/>
</dbReference>
<evidence type="ECO:0008006" key="4">
    <source>
        <dbReference type="Google" id="ProtNLM"/>
    </source>
</evidence>
<dbReference type="AlphaFoldDB" id="A0AAW1PT05"/>
<dbReference type="GO" id="GO:0007051">
    <property type="term" value="P:spindle organization"/>
    <property type="evidence" value="ECO:0007669"/>
    <property type="project" value="InterPro"/>
</dbReference>
<dbReference type="Proteomes" id="UP001465755">
    <property type="component" value="Unassembled WGS sequence"/>
</dbReference>
<dbReference type="GO" id="GO:0030951">
    <property type="term" value="P:establishment or maintenance of microtubule cytoskeleton polarity"/>
    <property type="evidence" value="ECO:0007669"/>
    <property type="project" value="InterPro"/>
</dbReference>
<dbReference type="GO" id="GO:0046785">
    <property type="term" value="P:microtubule polymerization"/>
    <property type="evidence" value="ECO:0007669"/>
    <property type="project" value="InterPro"/>
</dbReference>
<accession>A0AAW1PT05</accession>
<evidence type="ECO:0000313" key="2">
    <source>
        <dbReference type="EMBL" id="KAK9811004.1"/>
    </source>
</evidence>
<keyword evidence="3" id="KW-1185">Reference proteome</keyword>
<evidence type="ECO:0000256" key="1">
    <source>
        <dbReference type="SAM" id="MobiDB-lite"/>
    </source>
</evidence>
<protein>
    <recommendedName>
        <fullName evidence="4">CLASP N-terminal domain-containing protein</fullName>
    </recommendedName>
</protein>
<sequence length="435" mass="47255">MQELKRLCLKDSHVVCIGEAIGCIGDLASGLRSAFISHAREWVPLLLDKLRDQNLAVFANAVSGLKTLLWICRCMPLADAAGDITASLEHESAKQRLVTLKVLQAIVESSSKPRVVRAAPQLLQTVAKLYAVPSNAPNPLIHEAALRTLVAFALNMGYSPLSTQVTAQLDKFRRRHFEELLQQEGSKRARSSSTSGPSSTPASGAPAVAGRPSATVQPHAANKIAHLVAHEDTPASVRQSFRDSPSSLPFSPVEADSQACADVIMQDALKERTPDITPGKTMLYHAAHPAELYMVRPRNARTLSRVDRPHHIMLKVLAFLGAPSGSLQILQALRNLEALCLGRCPANQAADIASIAAMRSLRVLDLRNTPVEFAILGQLRIATVLITHFVCQSERSVIPEAQRAVDTERMSLFDAFHSAPSQEEGTQARTINLRQ</sequence>
<organism evidence="2 3">
    <name type="scientific">Symbiochloris irregularis</name>
    <dbReference type="NCBI Taxonomy" id="706552"/>
    <lineage>
        <taxon>Eukaryota</taxon>
        <taxon>Viridiplantae</taxon>
        <taxon>Chlorophyta</taxon>
        <taxon>core chlorophytes</taxon>
        <taxon>Trebouxiophyceae</taxon>
        <taxon>Trebouxiales</taxon>
        <taxon>Trebouxiaceae</taxon>
        <taxon>Symbiochloris</taxon>
    </lineage>
</organism>
<name>A0AAW1PT05_9CHLO</name>
<dbReference type="InterPro" id="IPR045110">
    <property type="entry name" value="XMAP215"/>
</dbReference>
<dbReference type="GO" id="GO:0061863">
    <property type="term" value="F:microtubule plus end polymerase"/>
    <property type="evidence" value="ECO:0007669"/>
    <property type="project" value="InterPro"/>
</dbReference>
<comment type="caution">
    <text evidence="2">The sequence shown here is derived from an EMBL/GenBank/DDBJ whole genome shotgun (WGS) entry which is preliminary data.</text>
</comment>
<dbReference type="PANTHER" id="PTHR12609">
    <property type="entry name" value="MICROTUBULE ASSOCIATED PROTEIN XMAP215"/>
    <property type="match status" value="1"/>
</dbReference>
<feature type="region of interest" description="Disordered" evidence="1">
    <location>
        <begin position="182"/>
        <end position="216"/>
    </location>
</feature>
<dbReference type="InterPro" id="IPR016024">
    <property type="entry name" value="ARM-type_fold"/>
</dbReference>
<gene>
    <name evidence="2" type="ORF">WJX73_005496</name>
</gene>
<proteinExistence type="predicted"/>
<dbReference type="InterPro" id="IPR011989">
    <property type="entry name" value="ARM-like"/>
</dbReference>
<feature type="compositionally biased region" description="Low complexity" evidence="1">
    <location>
        <begin position="191"/>
        <end position="207"/>
    </location>
</feature>
<dbReference type="Gene3D" id="1.25.10.10">
    <property type="entry name" value="Leucine-rich Repeat Variant"/>
    <property type="match status" value="1"/>
</dbReference>